<organism evidence="2 3">
    <name type="scientific">Paracoccus liaowanqingii</name>
    <dbReference type="NCBI Taxonomy" id="2560053"/>
    <lineage>
        <taxon>Bacteria</taxon>
        <taxon>Pseudomonadati</taxon>
        <taxon>Pseudomonadota</taxon>
        <taxon>Alphaproteobacteria</taxon>
        <taxon>Rhodobacterales</taxon>
        <taxon>Paracoccaceae</taxon>
        <taxon>Paracoccus</taxon>
    </lineage>
</organism>
<feature type="transmembrane region" description="Helical" evidence="1">
    <location>
        <begin position="230"/>
        <end position="254"/>
    </location>
</feature>
<keyword evidence="1" id="KW-0812">Transmembrane</keyword>
<dbReference type="InterPro" id="IPR038770">
    <property type="entry name" value="Na+/solute_symporter_sf"/>
</dbReference>
<dbReference type="PANTHER" id="PTHR18640">
    <property type="entry name" value="SOLUTE CARRIER FAMILY 10 MEMBER 7"/>
    <property type="match status" value="1"/>
</dbReference>
<evidence type="ECO:0000256" key="1">
    <source>
        <dbReference type="SAM" id="Phobius"/>
    </source>
</evidence>
<dbReference type="GO" id="GO:0005886">
    <property type="term" value="C:plasma membrane"/>
    <property type="evidence" value="ECO:0007669"/>
    <property type="project" value="TreeGrafter"/>
</dbReference>
<protein>
    <submittedName>
        <fullName evidence="2">Bile acid:sodium symporter</fullName>
    </submittedName>
</protein>
<keyword evidence="1" id="KW-0472">Membrane</keyword>
<dbReference type="KEGG" id="plia:E4191_08815"/>
<evidence type="ECO:0000313" key="2">
    <source>
        <dbReference type="EMBL" id="QBX34801.1"/>
    </source>
</evidence>
<feature type="transmembrane region" description="Helical" evidence="1">
    <location>
        <begin position="73"/>
        <end position="97"/>
    </location>
</feature>
<dbReference type="RefSeq" id="WP_135313088.1">
    <property type="nucleotide sequence ID" value="NZ_CP038439.1"/>
</dbReference>
<accession>A0A4P7HNL0</accession>
<dbReference type="Proteomes" id="UP000296374">
    <property type="component" value="Chromosome"/>
</dbReference>
<dbReference type="Gene3D" id="1.20.1530.20">
    <property type="match status" value="1"/>
</dbReference>
<feature type="transmembrane region" description="Helical" evidence="1">
    <location>
        <begin position="266"/>
        <end position="289"/>
    </location>
</feature>
<dbReference type="Pfam" id="PF13593">
    <property type="entry name" value="SBF_like"/>
    <property type="match status" value="1"/>
</dbReference>
<feature type="transmembrane region" description="Helical" evidence="1">
    <location>
        <begin position="166"/>
        <end position="184"/>
    </location>
</feature>
<feature type="transmembrane region" description="Helical" evidence="1">
    <location>
        <begin position="103"/>
        <end position="122"/>
    </location>
</feature>
<dbReference type="EMBL" id="CP038439">
    <property type="protein sequence ID" value="QBX34801.1"/>
    <property type="molecule type" value="Genomic_DNA"/>
</dbReference>
<gene>
    <name evidence="2" type="ORF">E4191_08815</name>
</gene>
<dbReference type="InterPro" id="IPR016833">
    <property type="entry name" value="Put_Na-Bile_cotransptr"/>
</dbReference>
<sequence>MRRFLGRIGIDSYMLMLLGTVLLGLVLPARGVAAEGLGQVTYWAVALLFFLYGAKLDPASVKAGMLNWRLQGLTFGSTYLVIPALGLGFAAVFGGILGPQVTMGVVFLAVLPSTIQSSIAFVSMSGGNVPAAICAASLSNLVGVVLTPALVALLQQAGEGGVSLDAVIRIGTQILLPFVLGQILRPWVGHFVRTRKRLTLVVDRGAILLIVYSAFSAGTVSGLWAEIPPVSLIVLIAVMLAMLVVVFALIGGLGRLCKLPPEDRSVLFFCGSTKSLASGLPIAAALFPFETVGATVLPVLIYHMAQLLICAMIAQRHARAAQTALVS</sequence>
<feature type="transmembrane region" description="Helical" evidence="1">
    <location>
        <begin position="205"/>
        <end position="224"/>
    </location>
</feature>
<feature type="transmembrane region" description="Helical" evidence="1">
    <location>
        <begin position="41"/>
        <end position="61"/>
    </location>
</feature>
<dbReference type="AlphaFoldDB" id="A0A4P7HNL0"/>
<feature type="transmembrane region" description="Helical" evidence="1">
    <location>
        <begin position="295"/>
        <end position="314"/>
    </location>
</feature>
<feature type="transmembrane region" description="Helical" evidence="1">
    <location>
        <begin position="129"/>
        <end position="154"/>
    </location>
</feature>
<name>A0A4P7HNL0_9RHOB</name>
<dbReference type="PIRSF" id="PIRSF026166">
    <property type="entry name" value="UCP026166"/>
    <property type="match status" value="1"/>
</dbReference>
<reference evidence="3" key="1">
    <citation type="submission" date="2019-03" db="EMBL/GenBank/DDBJ databases">
        <authorList>
            <person name="Li J."/>
        </authorList>
    </citation>
    <scope>NUCLEOTIDE SEQUENCE [LARGE SCALE GENOMIC DNA]</scope>
    <source>
        <strain evidence="3">2251</strain>
    </source>
</reference>
<dbReference type="PANTHER" id="PTHR18640:SF5">
    <property type="entry name" value="SODIUM_BILE ACID COTRANSPORTER 7"/>
    <property type="match status" value="1"/>
</dbReference>
<evidence type="ECO:0000313" key="3">
    <source>
        <dbReference type="Proteomes" id="UP000296374"/>
    </source>
</evidence>
<proteinExistence type="predicted"/>
<keyword evidence="1" id="KW-1133">Transmembrane helix</keyword>